<dbReference type="STRING" id="1385369.N825_08350"/>
<dbReference type="Pfam" id="PF09361">
    <property type="entry name" value="Phasin_2"/>
    <property type="match status" value="1"/>
</dbReference>
<comment type="caution">
    <text evidence="2">The sequence shown here is derived from an EMBL/GenBank/DDBJ whole genome shotgun (WGS) entry which is preliminary data.</text>
</comment>
<dbReference type="RefSeq" id="WP_037455408.1">
    <property type="nucleotide sequence ID" value="NZ_AVFL01000014.1"/>
</dbReference>
<accession>W9H2R5</accession>
<feature type="domain" description="Phasin" evidence="1">
    <location>
        <begin position="44"/>
        <end position="134"/>
    </location>
</feature>
<organism evidence="2 3">
    <name type="scientific">Skermanella stibiiresistens SB22</name>
    <dbReference type="NCBI Taxonomy" id="1385369"/>
    <lineage>
        <taxon>Bacteria</taxon>
        <taxon>Pseudomonadati</taxon>
        <taxon>Pseudomonadota</taxon>
        <taxon>Alphaproteobacteria</taxon>
        <taxon>Rhodospirillales</taxon>
        <taxon>Azospirillaceae</taxon>
        <taxon>Skermanella</taxon>
    </lineage>
</organism>
<evidence type="ECO:0000259" key="1">
    <source>
        <dbReference type="Pfam" id="PF09361"/>
    </source>
</evidence>
<sequence>MTAARNHGAARIGGKVGTPDLTADRMRRIFDASTDQSLFTVARATRNLDMLIQCGNAMAEGWRAILEEWSSTTLEVTRRNMSDAGRLAECRSLDALLSCQSDIVRDRIEIAQESQARISEVSSRMANGSLAWINDLSSAVTADMEALSNAGDNLRETEAAAVRVGQALAG</sequence>
<reference evidence="2 3" key="1">
    <citation type="submission" date="2013-08" db="EMBL/GenBank/DDBJ databases">
        <title>The genome sequence of Skermanella stibiiresistens.</title>
        <authorList>
            <person name="Zhu W."/>
            <person name="Wang G."/>
        </authorList>
    </citation>
    <scope>NUCLEOTIDE SEQUENCE [LARGE SCALE GENOMIC DNA]</scope>
    <source>
        <strain evidence="2 3">SB22</strain>
    </source>
</reference>
<evidence type="ECO:0000313" key="3">
    <source>
        <dbReference type="Proteomes" id="UP000019486"/>
    </source>
</evidence>
<evidence type="ECO:0000313" key="2">
    <source>
        <dbReference type="EMBL" id="EWY39002.1"/>
    </source>
</evidence>
<dbReference type="Proteomes" id="UP000019486">
    <property type="component" value="Unassembled WGS sequence"/>
</dbReference>
<dbReference type="AlphaFoldDB" id="W9H2R5"/>
<dbReference type="EMBL" id="AVFL01000014">
    <property type="protein sequence ID" value="EWY39002.1"/>
    <property type="molecule type" value="Genomic_DNA"/>
</dbReference>
<dbReference type="InterPro" id="IPR018968">
    <property type="entry name" value="Phasin"/>
</dbReference>
<name>W9H2R5_9PROT</name>
<proteinExistence type="predicted"/>
<gene>
    <name evidence="2" type="ORF">N825_08350</name>
</gene>
<keyword evidence="3" id="KW-1185">Reference proteome</keyword>
<protein>
    <recommendedName>
        <fullName evidence="1">Phasin domain-containing protein</fullName>
    </recommendedName>
</protein>